<keyword evidence="7" id="KW-1133">Transmembrane helix</keyword>
<dbReference type="KEGG" id="ahal:FTX54_014590"/>
<evidence type="ECO:0000313" key="10">
    <source>
        <dbReference type="Proteomes" id="UP000321816"/>
    </source>
</evidence>
<dbReference type="GO" id="GO:0000155">
    <property type="term" value="F:phosphorelay sensor kinase activity"/>
    <property type="evidence" value="ECO:0007669"/>
    <property type="project" value="InterPro"/>
</dbReference>
<keyword evidence="1" id="KW-0808">Transferase</keyword>
<evidence type="ECO:0000313" key="9">
    <source>
        <dbReference type="EMBL" id="WWD79608.1"/>
    </source>
</evidence>
<evidence type="ECO:0000256" key="5">
    <source>
        <dbReference type="ARBA" id="ARBA00023012"/>
    </source>
</evidence>
<keyword evidence="3 9" id="KW-0418">Kinase</keyword>
<feature type="domain" description="Histidine kinase" evidence="8">
    <location>
        <begin position="469"/>
        <end position="570"/>
    </location>
</feature>
<dbReference type="OrthoDB" id="9776552at2"/>
<evidence type="ECO:0000259" key="8">
    <source>
        <dbReference type="PROSITE" id="PS50109"/>
    </source>
</evidence>
<dbReference type="SMART" id="SM00387">
    <property type="entry name" value="HATPase_c"/>
    <property type="match status" value="1"/>
</dbReference>
<keyword evidence="7" id="KW-0812">Transmembrane</keyword>
<evidence type="ECO:0000256" key="6">
    <source>
        <dbReference type="SAM" id="Coils"/>
    </source>
</evidence>
<dbReference type="InterPro" id="IPR050640">
    <property type="entry name" value="Bact_2-comp_sensor_kinase"/>
</dbReference>
<reference evidence="9 10" key="1">
    <citation type="submission" date="2024-01" db="EMBL/GenBank/DDBJ databases">
        <title>Complete Genome Sequence of Alkalicoccus halolimnae BZ-SZ-XJ29T, a Moderately Halophilic Bacterium Isolated from a Salt Lake.</title>
        <authorList>
            <person name="Zhao B."/>
        </authorList>
    </citation>
    <scope>NUCLEOTIDE SEQUENCE [LARGE SCALE GENOMIC DNA]</scope>
    <source>
        <strain evidence="9 10">BZ-SZ-XJ29</strain>
    </source>
</reference>
<evidence type="ECO:0000256" key="2">
    <source>
        <dbReference type="ARBA" id="ARBA00022741"/>
    </source>
</evidence>
<dbReference type="InterPro" id="IPR003594">
    <property type="entry name" value="HATPase_dom"/>
</dbReference>
<proteinExistence type="predicted"/>
<dbReference type="EMBL" id="CP144914">
    <property type="protein sequence ID" value="WWD79608.1"/>
    <property type="molecule type" value="Genomic_DNA"/>
</dbReference>
<dbReference type="RefSeq" id="WP_147803727.1">
    <property type="nucleotide sequence ID" value="NZ_CP144914.1"/>
</dbReference>
<evidence type="ECO:0000256" key="3">
    <source>
        <dbReference type="ARBA" id="ARBA00022777"/>
    </source>
</evidence>
<dbReference type="AlphaFoldDB" id="A0A5C7F4H8"/>
<dbReference type="PANTHER" id="PTHR34220:SF7">
    <property type="entry name" value="SENSOR HISTIDINE KINASE YPDA"/>
    <property type="match status" value="1"/>
</dbReference>
<dbReference type="InterPro" id="IPR010559">
    <property type="entry name" value="Sig_transdc_His_kin_internal"/>
</dbReference>
<evidence type="ECO:0000256" key="1">
    <source>
        <dbReference type="ARBA" id="ARBA00022679"/>
    </source>
</evidence>
<organism evidence="9 10">
    <name type="scientific">Alkalicoccus halolimnae</name>
    <dbReference type="NCBI Taxonomy" id="1667239"/>
    <lineage>
        <taxon>Bacteria</taxon>
        <taxon>Bacillati</taxon>
        <taxon>Bacillota</taxon>
        <taxon>Bacilli</taxon>
        <taxon>Bacillales</taxon>
        <taxon>Bacillaceae</taxon>
        <taxon>Alkalicoccus</taxon>
    </lineage>
</organism>
<protein>
    <submittedName>
        <fullName evidence="9">Histidine kinase</fullName>
    </submittedName>
</protein>
<accession>A0A5C7F4H8</accession>
<keyword evidence="5" id="KW-0902">Two-component regulatory system</keyword>
<feature type="transmembrane region" description="Helical" evidence="7">
    <location>
        <begin position="18"/>
        <end position="38"/>
    </location>
</feature>
<dbReference type="GO" id="GO:0016020">
    <property type="term" value="C:membrane"/>
    <property type="evidence" value="ECO:0007669"/>
    <property type="project" value="InterPro"/>
</dbReference>
<evidence type="ECO:0000256" key="4">
    <source>
        <dbReference type="ARBA" id="ARBA00022840"/>
    </source>
</evidence>
<dbReference type="Proteomes" id="UP000321816">
    <property type="component" value="Chromosome"/>
</dbReference>
<name>A0A5C7F4H8_9BACI</name>
<dbReference type="PROSITE" id="PS50109">
    <property type="entry name" value="HIS_KIN"/>
    <property type="match status" value="1"/>
</dbReference>
<dbReference type="Gene3D" id="3.30.565.10">
    <property type="entry name" value="Histidine kinase-like ATPase, C-terminal domain"/>
    <property type="match status" value="1"/>
</dbReference>
<gene>
    <name evidence="9" type="ORF">FTX54_014590</name>
</gene>
<keyword evidence="2" id="KW-0547">Nucleotide-binding</keyword>
<dbReference type="GO" id="GO:0005524">
    <property type="term" value="F:ATP binding"/>
    <property type="evidence" value="ECO:0007669"/>
    <property type="project" value="UniProtKB-KW"/>
</dbReference>
<feature type="transmembrane region" description="Helical" evidence="7">
    <location>
        <begin position="283"/>
        <end position="305"/>
    </location>
</feature>
<dbReference type="PANTHER" id="PTHR34220">
    <property type="entry name" value="SENSOR HISTIDINE KINASE YPDA"/>
    <property type="match status" value="1"/>
</dbReference>
<dbReference type="Pfam" id="PF02518">
    <property type="entry name" value="HATPase_c"/>
    <property type="match status" value="1"/>
</dbReference>
<feature type="coiled-coil region" evidence="6">
    <location>
        <begin position="347"/>
        <end position="381"/>
    </location>
</feature>
<dbReference type="Pfam" id="PF06580">
    <property type="entry name" value="His_kinase"/>
    <property type="match status" value="1"/>
</dbReference>
<evidence type="ECO:0000256" key="7">
    <source>
        <dbReference type="SAM" id="Phobius"/>
    </source>
</evidence>
<dbReference type="InterPro" id="IPR005467">
    <property type="entry name" value="His_kinase_dom"/>
</dbReference>
<keyword evidence="7" id="KW-0472">Membrane</keyword>
<dbReference type="SUPFAM" id="SSF55874">
    <property type="entry name" value="ATPase domain of HSP90 chaperone/DNA topoisomerase II/histidine kinase"/>
    <property type="match status" value="1"/>
</dbReference>
<keyword evidence="4" id="KW-0067">ATP-binding</keyword>
<sequence>MRTAGLQQLRNISLRKRILILFVLAVFVPFSITVWVSYKNIQSTIATQIEEGAQSDLHQQLTHTEYVMDTLAQVSQQFIYPSNIARNIGSYLEADDTAELLSRSEEIKRELDYISYSNASVGLAVYMTEEEEPVFQNMLLRDSFDIDNLPYLGRYGGYEYYGPHISMNPLNTQYVISISRDIYYPNGDYHRFYLEGNYREKTTSGEETMTDRSFRLLLNKEGEIVHSELARLFEPGSQFNEGDITEASGRDNGYFWFRDTSRHGWSIVSLIPSSEYIAARDSWMSQMAVLAAVFVLATLFIASLLRMMVYRPLLQFQGEIEAVTNQEWHSSAQRTKIPEFDNVLDQLDTMKGEIRALLTEVQEKEKHRADLEIEKLKYQINPHFLMNTLDTVHWLAVLHKQKDIDRIVTSLNKLLYYNLKKKGDTASLREELQAVENYFILQQVRYSFDYSIHADIRDSMLDTLVPRFILQPLAENAIFHGLEDEGHIDVHIYVENASLVLAVRDNGHGLTNSETERLLQDDTTNREGIGIGFSYVKKMIAVYYNGEAHIEIESEKEAFSIVKVIIPLSEVKKHSA</sequence>
<dbReference type="InterPro" id="IPR036890">
    <property type="entry name" value="HATPase_C_sf"/>
</dbReference>
<keyword evidence="6" id="KW-0175">Coiled coil</keyword>
<keyword evidence="10" id="KW-1185">Reference proteome</keyword>